<dbReference type="SUPFAM" id="SSF55729">
    <property type="entry name" value="Acyl-CoA N-acyltransferases (Nat)"/>
    <property type="match status" value="1"/>
</dbReference>
<dbReference type="PANTHER" id="PTHR43792">
    <property type="entry name" value="GNAT FAMILY, PUTATIVE (AFU_ORTHOLOGUE AFUA_3G00765)-RELATED-RELATED"/>
    <property type="match status" value="1"/>
</dbReference>
<feature type="domain" description="N-acetyltransferase" evidence="1">
    <location>
        <begin position="13"/>
        <end position="172"/>
    </location>
</feature>
<keyword evidence="2" id="KW-0808">Transferase</keyword>
<dbReference type="InterPro" id="IPR051531">
    <property type="entry name" value="N-acetyltransferase"/>
</dbReference>
<dbReference type="PROSITE" id="PS51186">
    <property type="entry name" value="GNAT"/>
    <property type="match status" value="1"/>
</dbReference>
<protein>
    <submittedName>
        <fullName evidence="2">GNAT family N-acetyltransferase</fullName>
    </submittedName>
</protein>
<name>A0A3S1A2J9_9BURK</name>
<dbReference type="InterPro" id="IPR000182">
    <property type="entry name" value="GNAT_dom"/>
</dbReference>
<dbReference type="RefSeq" id="WP_126021598.1">
    <property type="nucleotide sequence ID" value="NZ_RXFT01000003.1"/>
</dbReference>
<dbReference type="Pfam" id="PF13302">
    <property type="entry name" value="Acetyltransf_3"/>
    <property type="match status" value="1"/>
</dbReference>
<sequence length="192" mass="21740">MTTRIIETDTPRLRLRQWRDSDLSPFFELAGDPLVMEFLLPLPTRADSDAAVARTRSRIDENGWGFWAVEHRESGEFMGFTGLNSPSAELPFSPCVEIGWRFARRWWGHGYASEAARAALQVGFERLGLDEIVAFTAWNNTRSAALMQRVGMTEDADGAFDHPLVPEGHALRRHRLYRLGRAAWRAAHGDSE</sequence>
<evidence type="ECO:0000313" key="2">
    <source>
        <dbReference type="EMBL" id="RUR67444.1"/>
    </source>
</evidence>
<evidence type="ECO:0000313" key="3">
    <source>
        <dbReference type="Proteomes" id="UP000281118"/>
    </source>
</evidence>
<dbReference type="GO" id="GO:0016747">
    <property type="term" value="F:acyltransferase activity, transferring groups other than amino-acyl groups"/>
    <property type="evidence" value="ECO:0007669"/>
    <property type="project" value="InterPro"/>
</dbReference>
<dbReference type="OrthoDB" id="9801656at2"/>
<dbReference type="AlphaFoldDB" id="A0A3S1A2J9"/>
<dbReference type="Gene3D" id="3.40.630.30">
    <property type="match status" value="1"/>
</dbReference>
<comment type="caution">
    <text evidence="2">The sequence shown here is derived from an EMBL/GenBank/DDBJ whole genome shotgun (WGS) entry which is preliminary data.</text>
</comment>
<dbReference type="EMBL" id="RXFT01000003">
    <property type="protein sequence ID" value="RUR67444.1"/>
    <property type="molecule type" value="Genomic_DNA"/>
</dbReference>
<dbReference type="InterPro" id="IPR016181">
    <property type="entry name" value="Acyl_CoA_acyltransferase"/>
</dbReference>
<proteinExistence type="predicted"/>
<dbReference type="Proteomes" id="UP000281118">
    <property type="component" value="Unassembled WGS sequence"/>
</dbReference>
<evidence type="ECO:0000259" key="1">
    <source>
        <dbReference type="PROSITE" id="PS51186"/>
    </source>
</evidence>
<organism evidence="2 3">
    <name type="scientific">Variovorax guangxiensis</name>
    <dbReference type="NCBI Taxonomy" id="1775474"/>
    <lineage>
        <taxon>Bacteria</taxon>
        <taxon>Pseudomonadati</taxon>
        <taxon>Pseudomonadota</taxon>
        <taxon>Betaproteobacteria</taxon>
        <taxon>Burkholderiales</taxon>
        <taxon>Comamonadaceae</taxon>
        <taxon>Variovorax</taxon>
    </lineage>
</organism>
<dbReference type="PANTHER" id="PTHR43792:SF1">
    <property type="entry name" value="N-ACETYLTRANSFERASE DOMAIN-CONTAINING PROTEIN"/>
    <property type="match status" value="1"/>
</dbReference>
<gene>
    <name evidence="2" type="ORF">EJP67_10260</name>
</gene>
<reference evidence="2 3" key="1">
    <citation type="submission" date="2018-12" db="EMBL/GenBank/DDBJ databases">
        <title>The genome sequences of Variovorax guangxiensis DSM 27352.</title>
        <authorList>
            <person name="Gao J."/>
            <person name="Sun J."/>
        </authorList>
    </citation>
    <scope>NUCLEOTIDE SEQUENCE [LARGE SCALE GENOMIC DNA]</scope>
    <source>
        <strain evidence="2 3">DSM 27352</strain>
    </source>
</reference>
<accession>A0A3S1A2J9</accession>